<dbReference type="RefSeq" id="WP_090704671.1">
    <property type="nucleotide sequence ID" value="NZ_FNHH01000013.1"/>
</dbReference>
<dbReference type="STRING" id="990371.SAMN05421813_11362"/>
<dbReference type="EMBL" id="FNHH01000013">
    <property type="protein sequence ID" value="SDM48298.1"/>
    <property type="molecule type" value="Genomic_DNA"/>
</dbReference>
<reference evidence="4" key="1">
    <citation type="submission" date="2016-10" db="EMBL/GenBank/DDBJ databases">
        <authorList>
            <person name="Varghese N."/>
            <person name="Submissions S."/>
        </authorList>
    </citation>
    <scope>NUCLEOTIDE SEQUENCE [LARGE SCALE GENOMIC DNA]</scope>
    <source>
        <strain evidence="4">DSM 24536</strain>
    </source>
</reference>
<dbReference type="NCBIfam" id="TIGR01963">
    <property type="entry name" value="PHB_DH"/>
    <property type="match status" value="1"/>
</dbReference>
<dbReference type="NCBIfam" id="NF009093">
    <property type="entry name" value="PRK12429.1"/>
    <property type="match status" value="1"/>
</dbReference>
<dbReference type="InterPro" id="IPR011294">
    <property type="entry name" value="3-OHbutyrate_DH"/>
</dbReference>
<dbReference type="Pfam" id="PF00106">
    <property type="entry name" value="adh_short"/>
    <property type="match status" value="1"/>
</dbReference>
<dbReference type="PANTHER" id="PTHR42879">
    <property type="entry name" value="3-OXOACYL-(ACYL-CARRIER-PROTEIN) REDUCTASE"/>
    <property type="match status" value="1"/>
</dbReference>
<evidence type="ECO:0000313" key="3">
    <source>
        <dbReference type="EMBL" id="SDM48298.1"/>
    </source>
</evidence>
<evidence type="ECO:0000313" key="4">
    <source>
        <dbReference type="Proteomes" id="UP000199226"/>
    </source>
</evidence>
<keyword evidence="4" id="KW-1185">Reference proteome</keyword>
<dbReference type="InterPro" id="IPR002347">
    <property type="entry name" value="SDR_fam"/>
</dbReference>
<dbReference type="InterPro" id="IPR050259">
    <property type="entry name" value="SDR"/>
</dbReference>
<evidence type="ECO:0000256" key="1">
    <source>
        <dbReference type="ARBA" id="ARBA00006484"/>
    </source>
</evidence>
<dbReference type="InterPro" id="IPR020904">
    <property type="entry name" value="Sc_DH/Rdtase_CS"/>
</dbReference>
<dbReference type="InterPro" id="IPR036291">
    <property type="entry name" value="NAD(P)-bd_dom_sf"/>
</dbReference>
<dbReference type="FunFam" id="3.40.50.720:FF:000084">
    <property type="entry name" value="Short-chain dehydrogenase reductase"/>
    <property type="match status" value="1"/>
</dbReference>
<organism evidence="3 4">
    <name type="scientific">Daejeonella rubra</name>
    <dbReference type="NCBI Taxonomy" id="990371"/>
    <lineage>
        <taxon>Bacteria</taxon>
        <taxon>Pseudomonadati</taxon>
        <taxon>Bacteroidota</taxon>
        <taxon>Sphingobacteriia</taxon>
        <taxon>Sphingobacteriales</taxon>
        <taxon>Sphingobacteriaceae</taxon>
        <taxon>Daejeonella</taxon>
    </lineage>
</organism>
<dbReference type="OrthoDB" id="597477at2"/>
<dbReference type="AlphaFoldDB" id="A0A1G9TL58"/>
<name>A0A1G9TL58_9SPHI</name>
<comment type="similarity">
    <text evidence="1 2">Belongs to the short-chain dehydrogenases/reductases (SDR) family.</text>
</comment>
<accession>A0A1G9TL58</accession>
<proteinExistence type="inferred from homology"/>
<protein>
    <submittedName>
        <fullName evidence="3">3-hydroxybutyrate dehydrogenase</fullName>
    </submittedName>
</protein>
<sequence>MKGKVALITGSTSGIGLSIAKAFANSGFNLVIHGLEPDGAEIARNIEKEYQIETHYSSANLLNPAEIEQMVTESLSKFGTIDVLINNAGIQYVSAIEEFPLDKWNEIISVNLTASFCTSKAVWEGMKQKKWGRIINISSAHGLTASEFKSAYVASKHGLIGLTKVLALEGAGFGITANAICPGFVKTPLVEKQIADLVSKHHISEEEVVQNIILQKHAIKDFVSSDSIAALALFLASDHASMITGTSMPIDGGWLTFPGQARYD</sequence>
<dbReference type="SUPFAM" id="SSF51735">
    <property type="entry name" value="NAD(P)-binding Rossmann-fold domains"/>
    <property type="match status" value="1"/>
</dbReference>
<dbReference type="PRINTS" id="PR00081">
    <property type="entry name" value="GDHRDH"/>
</dbReference>
<dbReference type="PROSITE" id="PS00061">
    <property type="entry name" value="ADH_SHORT"/>
    <property type="match status" value="1"/>
</dbReference>
<dbReference type="Gene3D" id="3.40.50.720">
    <property type="entry name" value="NAD(P)-binding Rossmann-like Domain"/>
    <property type="match status" value="1"/>
</dbReference>
<evidence type="ECO:0000256" key="2">
    <source>
        <dbReference type="RuleBase" id="RU000363"/>
    </source>
</evidence>
<dbReference type="Proteomes" id="UP000199226">
    <property type="component" value="Unassembled WGS sequence"/>
</dbReference>
<dbReference type="PANTHER" id="PTHR42879:SF2">
    <property type="entry name" value="3-OXOACYL-[ACYL-CARRIER-PROTEIN] REDUCTASE FABG"/>
    <property type="match status" value="1"/>
</dbReference>
<dbReference type="PRINTS" id="PR00080">
    <property type="entry name" value="SDRFAMILY"/>
</dbReference>
<dbReference type="GO" id="GO:0003858">
    <property type="term" value="F:3-hydroxybutyrate dehydrogenase activity"/>
    <property type="evidence" value="ECO:0007669"/>
    <property type="project" value="InterPro"/>
</dbReference>
<gene>
    <name evidence="3" type="ORF">SAMN05421813_11362</name>
</gene>
<dbReference type="GO" id="GO:0032787">
    <property type="term" value="P:monocarboxylic acid metabolic process"/>
    <property type="evidence" value="ECO:0007669"/>
    <property type="project" value="UniProtKB-ARBA"/>
</dbReference>